<sequence length="341" mass="37081">MFKASQSILQFLCWSLNILVSRGGDGNLLHELDIFKSEAREARNSTLLLSFILASVAFIGLLRYTLGHTMASILTLQSLSIQNRTGRYENGGNNCTDSPLSRHLAASLRTLYAHQGIRIFTKALHIAAIYQLARTALKSFLTATLFRPVALQPLADIVSTVVLAEMHMYWTQATVLSGQGSTIEDAWHHDRQRWRKLVVPSVAQGGAVVLLDYVSRSLPETGTSAGNVSGASLSAVAVLRAFAALVVRSFVLSPLSAWLTLVEASCLNPGQETLVYERGKGRFVSGSVLFAGGFERPVSARELGKRVSLDLCLRLLELHVKKCVVQMLLEGLVSSIVGFVA</sequence>
<accession>A0A6A5Z3C6</accession>
<dbReference type="EMBL" id="ML977327">
    <property type="protein sequence ID" value="KAF2113503.1"/>
    <property type="molecule type" value="Genomic_DNA"/>
</dbReference>
<organism evidence="2 3">
    <name type="scientific">Lophiotrema nucula</name>
    <dbReference type="NCBI Taxonomy" id="690887"/>
    <lineage>
        <taxon>Eukaryota</taxon>
        <taxon>Fungi</taxon>
        <taxon>Dikarya</taxon>
        <taxon>Ascomycota</taxon>
        <taxon>Pezizomycotina</taxon>
        <taxon>Dothideomycetes</taxon>
        <taxon>Pleosporomycetidae</taxon>
        <taxon>Pleosporales</taxon>
        <taxon>Lophiotremataceae</taxon>
        <taxon>Lophiotrema</taxon>
    </lineage>
</organism>
<keyword evidence="3" id="KW-1185">Reference proteome</keyword>
<keyword evidence="1" id="KW-0812">Transmembrane</keyword>
<proteinExistence type="predicted"/>
<protein>
    <submittedName>
        <fullName evidence="2">Uncharacterized protein</fullName>
    </submittedName>
</protein>
<keyword evidence="1" id="KW-0472">Membrane</keyword>
<evidence type="ECO:0000313" key="3">
    <source>
        <dbReference type="Proteomes" id="UP000799770"/>
    </source>
</evidence>
<evidence type="ECO:0000313" key="2">
    <source>
        <dbReference type="EMBL" id="KAF2113503.1"/>
    </source>
</evidence>
<evidence type="ECO:0000256" key="1">
    <source>
        <dbReference type="SAM" id="Phobius"/>
    </source>
</evidence>
<dbReference type="OrthoDB" id="2896006at2759"/>
<name>A0A6A5Z3C6_9PLEO</name>
<dbReference type="AlphaFoldDB" id="A0A6A5Z3C6"/>
<gene>
    <name evidence="2" type="ORF">BDV96DRAFT_688497</name>
</gene>
<feature type="transmembrane region" description="Helical" evidence="1">
    <location>
        <begin position="47"/>
        <end position="66"/>
    </location>
</feature>
<dbReference type="Proteomes" id="UP000799770">
    <property type="component" value="Unassembled WGS sequence"/>
</dbReference>
<keyword evidence="1" id="KW-1133">Transmembrane helix</keyword>
<reference evidence="2" key="1">
    <citation type="journal article" date="2020" name="Stud. Mycol.">
        <title>101 Dothideomycetes genomes: a test case for predicting lifestyles and emergence of pathogens.</title>
        <authorList>
            <person name="Haridas S."/>
            <person name="Albert R."/>
            <person name="Binder M."/>
            <person name="Bloem J."/>
            <person name="Labutti K."/>
            <person name="Salamov A."/>
            <person name="Andreopoulos B."/>
            <person name="Baker S."/>
            <person name="Barry K."/>
            <person name="Bills G."/>
            <person name="Bluhm B."/>
            <person name="Cannon C."/>
            <person name="Castanera R."/>
            <person name="Culley D."/>
            <person name="Daum C."/>
            <person name="Ezra D."/>
            <person name="Gonzalez J."/>
            <person name="Henrissat B."/>
            <person name="Kuo A."/>
            <person name="Liang C."/>
            <person name="Lipzen A."/>
            <person name="Lutzoni F."/>
            <person name="Magnuson J."/>
            <person name="Mondo S."/>
            <person name="Nolan M."/>
            <person name="Ohm R."/>
            <person name="Pangilinan J."/>
            <person name="Park H.-J."/>
            <person name="Ramirez L."/>
            <person name="Alfaro M."/>
            <person name="Sun H."/>
            <person name="Tritt A."/>
            <person name="Yoshinaga Y."/>
            <person name="Zwiers L.-H."/>
            <person name="Turgeon B."/>
            <person name="Goodwin S."/>
            <person name="Spatafora J."/>
            <person name="Crous P."/>
            <person name="Grigoriev I."/>
        </authorList>
    </citation>
    <scope>NUCLEOTIDE SEQUENCE</scope>
    <source>
        <strain evidence="2">CBS 627.86</strain>
    </source>
</reference>